<evidence type="ECO:0000313" key="2">
    <source>
        <dbReference type="EMBL" id="KAF7016106.1"/>
    </source>
</evidence>
<accession>A0A9R1JFY8</accession>
<feature type="compositionally biased region" description="Basic residues" evidence="1">
    <location>
        <begin position="1"/>
        <end position="21"/>
    </location>
</feature>
<feature type="region of interest" description="Disordered" evidence="1">
    <location>
        <begin position="1"/>
        <end position="22"/>
    </location>
</feature>
<dbReference type="AlphaFoldDB" id="A0A9R1JFY8"/>
<dbReference type="EMBL" id="CM022216">
    <property type="protein sequence ID" value="KAF7016106.1"/>
    <property type="molecule type" value="Genomic_DNA"/>
</dbReference>
<gene>
    <name evidence="2" type="ORF">CFC21_029789</name>
</gene>
<dbReference type="Proteomes" id="UP000815260">
    <property type="component" value="Chromosome 2D"/>
</dbReference>
<evidence type="ECO:0000256" key="1">
    <source>
        <dbReference type="SAM" id="MobiDB-lite"/>
    </source>
</evidence>
<feature type="non-terminal residue" evidence="2">
    <location>
        <position position="161"/>
    </location>
</feature>
<feature type="compositionally biased region" description="Basic residues" evidence="1">
    <location>
        <begin position="78"/>
        <end position="96"/>
    </location>
</feature>
<feature type="compositionally biased region" description="Low complexity" evidence="1">
    <location>
        <begin position="97"/>
        <end position="113"/>
    </location>
</feature>
<feature type="region of interest" description="Disordered" evidence="1">
    <location>
        <begin position="39"/>
        <end position="113"/>
    </location>
</feature>
<comment type="caution">
    <text evidence="2">The sequence shown here is derived from an EMBL/GenBank/DDBJ whole genome shotgun (WGS) entry which is preliminary data.</text>
</comment>
<reference evidence="2" key="1">
    <citation type="journal article" date="2017" name="Gigascience">
        <title>The first near-complete assembly of the hexaploid bread wheat genome, Triticum aestivum.</title>
        <authorList>
            <person name="Zimin A.V."/>
            <person name="Puiu D."/>
            <person name="Hall R."/>
            <person name="Kingan S."/>
            <person name="Clavijo B.J."/>
            <person name="Salzberg S.L."/>
        </authorList>
    </citation>
    <scope>NUCLEOTIDE SEQUENCE</scope>
    <source>
        <tissue evidence="2">Leaf</tissue>
    </source>
</reference>
<protein>
    <submittedName>
        <fullName evidence="2">Uncharacterized protein</fullName>
    </submittedName>
</protein>
<reference evidence="2" key="2">
    <citation type="submission" date="2020-03" db="EMBL/GenBank/DDBJ databases">
        <title>The second near-complete assembly of the hexaploid bread wheat (Triticum aestivum) genome.</title>
        <authorList>
            <person name="Zimin A.V."/>
            <person name="Puiu D."/>
            <person name="Shumante A."/>
            <person name="Alonge M."/>
            <person name="Salzberg S.L."/>
        </authorList>
    </citation>
    <scope>NUCLEOTIDE SEQUENCE</scope>
    <source>
        <tissue evidence="2">Leaf</tissue>
    </source>
</reference>
<organism evidence="2">
    <name type="scientific">Triticum aestivum</name>
    <name type="common">Wheat</name>
    <dbReference type="NCBI Taxonomy" id="4565"/>
    <lineage>
        <taxon>Eukaryota</taxon>
        <taxon>Viridiplantae</taxon>
        <taxon>Streptophyta</taxon>
        <taxon>Embryophyta</taxon>
        <taxon>Tracheophyta</taxon>
        <taxon>Spermatophyta</taxon>
        <taxon>Magnoliopsida</taxon>
        <taxon>Liliopsida</taxon>
        <taxon>Poales</taxon>
        <taxon>Poaceae</taxon>
        <taxon>BOP clade</taxon>
        <taxon>Pooideae</taxon>
        <taxon>Triticodae</taxon>
        <taxon>Triticeae</taxon>
        <taxon>Triticinae</taxon>
        <taxon>Triticum</taxon>
    </lineage>
</organism>
<sequence>ARRRRGPLRHGAPRLHLRPSRPRCIPAARHALALPARAAALASPRPPRRPSWDSHAGGRGNGGRAASGLGGHCPTPSTRRRQCTRRREHTKRHVHVPGRGVLPGAGARAAAGDRPPRLHLHHARASADSPPRRAARALLRLHGHQRRRWRIRPLAGDAEVE</sequence>
<feature type="non-terminal residue" evidence="2">
    <location>
        <position position="1"/>
    </location>
</feature>
<proteinExistence type="predicted"/>
<name>A0A9R1JFY8_WHEAT</name>
<feature type="compositionally biased region" description="Gly residues" evidence="1">
    <location>
        <begin position="57"/>
        <end position="71"/>
    </location>
</feature>